<evidence type="ECO:0000313" key="1">
    <source>
        <dbReference type="Proteomes" id="UP000887565"/>
    </source>
</evidence>
<proteinExistence type="predicted"/>
<sequence length="66" mass="7762">MKECSGVYSLRAQELSHKHLKRLYAFGLQCERQESEKGKRLKSFFGAAKLFHLLLFQKLISHRPIE</sequence>
<name>A0A915JNK5_ROMCU</name>
<dbReference type="Proteomes" id="UP000887565">
    <property type="component" value="Unplaced"/>
</dbReference>
<organism evidence="1 2">
    <name type="scientific">Romanomermis culicivorax</name>
    <name type="common">Nematode worm</name>
    <dbReference type="NCBI Taxonomy" id="13658"/>
    <lineage>
        <taxon>Eukaryota</taxon>
        <taxon>Metazoa</taxon>
        <taxon>Ecdysozoa</taxon>
        <taxon>Nematoda</taxon>
        <taxon>Enoplea</taxon>
        <taxon>Dorylaimia</taxon>
        <taxon>Mermithida</taxon>
        <taxon>Mermithoidea</taxon>
        <taxon>Mermithidae</taxon>
        <taxon>Romanomermis</taxon>
    </lineage>
</organism>
<keyword evidence="1" id="KW-1185">Reference proteome</keyword>
<accession>A0A915JNK5</accession>
<dbReference type="AlphaFoldDB" id="A0A915JNK5"/>
<evidence type="ECO:0000313" key="2">
    <source>
        <dbReference type="WBParaSite" id="nRc.2.0.1.t27785-RA"/>
    </source>
</evidence>
<reference evidence="2" key="1">
    <citation type="submission" date="2022-11" db="UniProtKB">
        <authorList>
            <consortium name="WormBaseParasite"/>
        </authorList>
    </citation>
    <scope>IDENTIFICATION</scope>
</reference>
<dbReference type="WBParaSite" id="nRc.2.0.1.t27785-RA">
    <property type="protein sequence ID" value="nRc.2.0.1.t27785-RA"/>
    <property type="gene ID" value="nRc.2.0.1.g27785"/>
</dbReference>
<protein>
    <submittedName>
        <fullName evidence="2">Uncharacterized protein</fullName>
    </submittedName>
</protein>